<feature type="non-terminal residue" evidence="1">
    <location>
        <position position="143"/>
    </location>
</feature>
<name>A0A820SD10_9BILA</name>
<evidence type="ECO:0000313" key="1">
    <source>
        <dbReference type="EMBL" id="CAF4448532.1"/>
    </source>
</evidence>
<evidence type="ECO:0000313" key="2">
    <source>
        <dbReference type="Proteomes" id="UP000663868"/>
    </source>
</evidence>
<proteinExistence type="predicted"/>
<feature type="non-terminal residue" evidence="1">
    <location>
        <position position="1"/>
    </location>
</feature>
<dbReference type="Proteomes" id="UP000663868">
    <property type="component" value="Unassembled WGS sequence"/>
</dbReference>
<protein>
    <submittedName>
        <fullName evidence="1">Uncharacterized protein</fullName>
    </submittedName>
</protein>
<organism evidence="1 2">
    <name type="scientific">Adineta steineri</name>
    <dbReference type="NCBI Taxonomy" id="433720"/>
    <lineage>
        <taxon>Eukaryota</taxon>
        <taxon>Metazoa</taxon>
        <taxon>Spiralia</taxon>
        <taxon>Gnathifera</taxon>
        <taxon>Rotifera</taxon>
        <taxon>Eurotatoria</taxon>
        <taxon>Bdelloidea</taxon>
        <taxon>Adinetida</taxon>
        <taxon>Adinetidae</taxon>
        <taxon>Adineta</taxon>
    </lineage>
</organism>
<reference evidence="1" key="1">
    <citation type="submission" date="2021-02" db="EMBL/GenBank/DDBJ databases">
        <authorList>
            <person name="Nowell W R."/>
        </authorList>
    </citation>
    <scope>NUCLEOTIDE SEQUENCE</scope>
</reference>
<gene>
    <name evidence="1" type="ORF">KXQ929_LOCUS53812</name>
</gene>
<accession>A0A820SD10</accession>
<dbReference type="AlphaFoldDB" id="A0A820SD10"/>
<dbReference type="EMBL" id="CAJOBB010031147">
    <property type="protein sequence ID" value="CAF4448532.1"/>
    <property type="molecule type" value="Genomic_DNA"/>
</dbReference>
<sequence length="143" mass="16655">NMNSEIQNRNKLLIEEQLSSSLVGIYLNNVLLLKNSFQQIEPLYKKIRQNFQERFEKLIESTNELIKTNEFDKIADSILQISKCIPTLNKHLNNVVEDKYKYVVQSLLQYLSNFQEKSELILAKPRLNESEINIVKNAVTVLG</sequence>
<comment type="caution">
    <text evidence="1">The sequence shown here is derived from an EMBL/GenBank/DDBJ whole genome shotgun (WGS) entry which is preliminary data.</text>
</comment>